<evidence type="ECO:0000313" key="2">
    <source>
        <dbReference type="EMBL" id="KAF2680632.1"/>
    </source>
</evidence>
<accession>A0A6G1IQX9</accession>
<keyword evidence="3" id="KW-1185">Reference proteome</keyword>
<feature type="region of interest" description="Disordered" evidence="1">
    <location>
        <begin position="399"/>
        <end position="471"/>
    </location>
</feature>
<proteinExistence type="predicted"/>
<dbReference type="Proteomes" id="UP000799291">
    <property type="component" value="Unassembled WGS sequence"/>
</dbReference>
<feature type="compositionally biased region" description="Basic and acidic residues" evidence="1">
    <location>
        <begin position="423"/>
        <end position="442"/>
    </location>
</feature>
<sequence>MLIVNMPASLPAANDLLAFTESQLVHHLESHSRVHGGFDISSAVGLENLSKSQRDALGDRLRAAAFRAKNTTASQSIDSQALLARLASIAGTKDSSSEPKHLRWPSETSETSGGTLSPQLDEEILDQVACYEQLVEENGKPVCSVEVLRHIINEPAASHEPVLPWLSDRLDGDIRTVLSRQLARWWEFRKWQSDNRGTEDQGFSDFLAAKRSRYEQAGVATMTESIFKETVWRLWHDKPQFRLLSKSQDFNTYKETVKKRLAPHNFRQPLKLLKNSRNQNEWTTWLEYVAFEQWWQERLADATELEEQQYRQAWMKLLNEVRWFAESGSEFHGANSAAFSLSSHTLAERTAAAQADLATARQTISDFIRDTEGYRLAEDAMYRQKIRVKWVLKQAQMMEPEVSQRRGTASTRANVVKSKKRTRNDDDIISSERKSKKARQEVGRSTVGGQPRRSLRLQNVRSSTRQTEVKQ</sequence>
<dbReference type="OrthoDB" id="5419928at2759"/>
<name>A0A6G1IQX9_9PLEO</name>
<feature type="compositionally biased region" description="Low complexity" evidence="1">
    <location>
        <begin position="106"/>
        <end position="115"/>
    </location>
</feature>
<organism evidence="2 3">
    <name type="scientific">Lentithecium fluviatile CBS 122367</name>
    <dbReference type="NCBI Taxonomy" id="1168545"/>
    <lineage>
        <taxon>Eukaryota</taxon>
        <taxon>Fungi</taxon>
        <taxon>Dikarya</taxon>
        <taxon>Ascomycota</taxon>
        <taxon>Pezizomycotina</taxon>
        <taxon>Dothideomycetes</taxon>
        <taxon>Pleosporomycetidae</taxon>
        <taxon>Pleosporales</taxon>
        <taxon>Massarineae</taxon>
        <taxon>Lentitheciaceae</taxon>
        <taxon>Lentithecium</taxon>
    </lineage>
</organism>
<feature type="region of interest" description="Disordered" evidence="1">
    <location>
        <begin position="93"/>
        <end position="118"/>
    </location>
</feature>
<protein>
    <submittedName>
        <fullName evidence="2">Uncharacterized protein</fullName>
    </submittedName>
</protein>
<evidence type="ECO:0000313" key="3">
    <source>
        <dbReference type="Proteomes" id="UP000799291"/>
    </source>
</evidence>
<reference evidence="2" key="1">
    <citation type="journal article" date="2020" name="Stud. Mycol.">
        <title>101 Dothideomycetes genomes: a test case for predicting lifestyles and emergence of pathogens.</title>
        <authorList>
            <person name="Haridas S."/>
            <person name="Albert R."/>
            <person name="Binder M."/>
            <person name="Bloem J."/>
            <person name="Labutti K."/>
            <person name="Salamov A."/>
            <person name="Andreopoulos B."/>
            <person name="Baker S."/>
            <person name="Barry K."/>
            <person name="Bills G."/>
            <person name="Bluhm B."/>
            <person name="Cannon C."/>
            <person name="Castanera R."/>
            <person name="Culley D."/>
            <person name="Daum C."/>
            <person name="Ezra D."/>
            <person name="Gonzalez J."/>
            <person name="Henrissat B."/>
            <person name="Kuo A."/>
            <person name="Liang C."/>
            <person name="Lipzen A."/>
            <person name="Lutzoni F."/>
            <person name="Magnuson J."/>
            <person name="Mondo S."/>
            <person name="Nolan M."/>
            <person name="Ohm R."/>
            <person name="Pangilinan J."/>
            <person name="Park H.-J."/>
            <person name="Ramirez L."/>
            <person name="Alfaro M."/>
            <person name="Sun H."/>
            <person name="Tritt A."/>
            <person name="Yoshinaga Y."/>
            <person name="Zwiers L.-H."/>
            <person name="Turgeon B."/>
            <person name="Goodwin S."/>
            <person name="Spatafora J."/>
            <person name="Crous P."/>
            <person name="Grigoriev I."/>
        </authorList>
    </citation>
    <scope>NUCLEOTIDE SEQUENCE</scope>
    <source>
        <strain evidence="2">CBS 122367</strain>
    </source>
</reference>
<feature type="compositionally biased region" description="Polar residues" evidence="1">
    <location>
        <begin position="456"/>
        <end position="471"/>
    </location>
</feature>
<dbReference type="EMBL" id="MU005595">
    <property type="protein sequence ID" value="KAF2680632.1"/>
    <property type="molecule type" value="Genomic_DNA"/>
</dbReference>
<dbReference type="AlphaFoldDB" id="A0A6G1IQX9"/>
<gene>
    <name evidence="2" type="ORF">K458DRAFT_489826</name>
</gene>
<evidence type="ECO:0000256" key="1">
    <source>
        <dbReference type="SAM" id="MobiDB-lite"/>
    </source>
</evidence>